<protein>
    <recommendedName>
        <fullName evidence="1">DUF7079 domain-containing protein</fullName>
    </recommendedName>
</protein>
<dbReference type="STRING" id="192903.SAMN04488513_11310"/>
<accession>A0A1M6NCS3</accession>
<feature type="domain" description="DUF7079" evidence="1">
    <location>
        <begin position="8"/>
        <end position="118"/>
    </location>
</feature>
<dbReference type="AlphaFoldDB" id="A0A1M6NCS3"/>
<dbReference type="InterPro" id="IPR055507">
    <property type="entry name" value="DUF7079"/>
</dbReference>
<reference evidence="3" key="1">
    <citation type="submission" date="2016-11" db="EMBL/GenBank/DDBJ databases">
        <authorList>
            <person name="Varghese N."/>
            <person name="Submissions S."/>
        </authorList>
    </citation>
    <scope>NUCLEOTIDE SEQUENCE [LARGE SCALE GENOMIC DNA]</scope>
    <source>
        <strain evidence="3">DSM 19858</strain>
    </source>
</reference>
<evidence type="ECO:0000313" key="3">
    <source>
        <dbReference type="Proteomes" id="UP000184543"/>
    </source>
</evidence>
<name>A0A1M6NCS3_9FLAO</name>
<dbReference type="Proteomes" id="UP000184543">
    <property type="component" value="Unassembled WGS sequence"/>
</dbReference>
<organism evidence="2 3">
    <name type="scientific">Pseudozobellia thermophila</name>
    <dbReference type="NCBI Taxonomy" id="192903"/>
    <lineage>
        <taxon>Bacteria</taxon>
        <taxon>Pseudomonadati</taxon>
        <taxon>Bacteroidota</taxon>
        <taxon>Flavobacteriia</taxon>
        <taxon>Flavobacteriales</taxon>
        <taxon>Flavobacteriaceae</taxon>
        <taxon>Pseudozobellia</taxon>
    </lineage>
</organism>
<sequence length="128" mass="15340">MDGTLNIEERKPIWTALSEFYRDTELQDADFRYMARKILESPYSFEEVRVIDKYEVFPVLRSNLMDVAGVWAGFKEEWLVNKIRQSLSKRSAVKIIEIETSYRALKWMNRDYWGKLEKVYNEIKSNTL</sequence>
<proteinExistence type="predicted"/>
<evidence type="ECO:0000259" key="1">
    <source>
        <dbReference type="Pfam" id="PF23296"/>
    </source>
</evidence>
<keyword evidence="3" id="KW-1185">Reference proteome</keyword>
<evidence type="ECO:0000313" key="2">
    <source>
        <dbReference type="EMBL" id="SHJ93522.1"/>
    </source>
</evidence>
<dbReference type="EMBL" id="FQYU01000013">
    <property type="protein sequence ID" value="SHJ93522.1"/>
    <property type="molecule type" value="Genomic_DNA"/>
</dbReference>
<dbReference type="Pfam" id="PF23296">
    <property type="entry name" value="DUF7079"/>
    <property type="match status" value="1"/>
</dbReference>
<gene>
    <name evidence="2" type="ORF">SAMN04488513_11310</name>
</gene>